<proteinExistence type="inferred from homology"/>
<evidence type="ECO:0000313" key="3">
    <source>
        <dbReference type="Proteomes" id="UP000288227"/>
    </source>
</evidence>
<dbReference type="InterPro" id="IPR035959">
    <property type="entry name" value="RutC-like_sf"/>
</dbReference>
<comment type="similarity">
    <text evidence="1">Belongs to the RutC family.</text>
</comment>
<keyword evidence="3" id="KW-1185">Reference proteome</keyword>
<dbReference type="InterPro" id="IPR006175">
    <property type="entry name" value="YjgF/YER057c/UK114"/>
</dbReference>
<sequence>MILIKNTAMKYLITIIFITIVNTTFAQQVDKEFINPFRIKPSGYTHTVVSASGRTIYISGQVPVNEAGQVVGEGDLKAQTKQVYDNLLYCLRFAGARFEDVVKMTTYVVNYKPSDIDIVREVRKGYLSKENPPASTLVGVQALAHPDYMIEIEAIAVIPDKGN</sequence>
<dbReference type="PANTHER" id="PTHR11803:SF58">
    <property type="entry name" value="PROTEIN HMF1-RELATED"/>
    <property type="match status" value="1"/>
</dbReference>
<dbReference type="Gene3D" id="3.30.1330.40">
    <property type="entry name" value="RutC-like"/>
    <property type="match status" value="1"/>
</dbReference>
<reference evidence="2 3" key="1">
    <citation type="submission" date="2018-11" db="EMBL/GenBank/DDBJ databases">
        <title>Chryseotalea sanarue gen. nov., sp., nov., a member of the family Cytophagaceae, isolated from a brackish lake in Hamamatsu Japan.</title>
        <authorList>
            <person name="Maejima Y."/>
            <person name="Iino T."/>
            <person name="Muraguchi Y."/>
            <person name="Fukuda K."/>
            <person name="Ohkuma M."/>
            <person name="Moriuchi R."/>
            <person name="Dohra H."/>
            <person name="Kimbara K."/>
            <person name="Shintani M."/>
        </authorList>
    </citation>
    <scope>NUCLEOTIDE SEQUENCE [LARGE SCALE GENOMIC DNA]</scope>
    <source>
        <strain evidence="2 3">Ys</strain>
    </source>
</reference>
<protein>
    <submittedName>
        <fullName evidence="2">RidA family protein</fullName>
    </submittedName>
</protein>
<accession>A0A401U9R4</accession>
<dbReference type="AlphaFoldDB" id="A0A401U9R4"/>
<dbReference type="GO" id="GO:0019239">
    <property type="term" value="F:deaminase activity"/>
    <property type="evidence" value="ECO:0007669"/>
    <property type="project" value="TreeGrafter"/>
</dbReference>
<dbReference type="CDD" id="cd00448">
    <property type="entry name" value="YjgF_YER057c_UK114_family"/>
    <property type="match status" value="1"/>
</dbReference>
<dbReference type="Pfam" id="PF01042">
    <property type="entry name" value="Ribonuc_L-PSP"/>
    <property type="match status" value="1"/>
</dbReference>
<dbReference type="SUPFAM" id="SSF55298">
    <property type="entry name" value="YjgF-like"/>
    <property type="match status" value="1"/>
</dbReference>
<comment type="caution">
    <text evidence="2">The sequence shown here is derived from an EMBL/GenBank/DDBJ whole genome shotgun (WGS) entry which is preliminary data.</text>
</comment>
<organism evidence="2 3">
    <name type="scientific">Chryseotalea sanaruensis</name>
    <dbReference type="NCBI Taxonomy" id="2482724"/>
    <lineage>
        <taxon>Bacteria</taxon>
        <taxon>Pseudomonadati</taxon>
        <taxon>Bacteroidota</taxon>
        <taxon>Cytophagia</taxon>
        <taxon>Cytophagales</taxon>
        <taxon>Chryseotaleaceae</taxon>
        <taxon>Chryseotalea</taxon>
    </lineage>
</organism>
<gene>
    <name evidence="2" type="ORF">SanaruYs_18560</name>
</gene>
<dbReference type="Proteomes" id="UP000288227">
    <property type="component" value="Unassembled WGS sequence"/>
</dbReference>
<dbReference type="PANTHER" id="PTHR11803">
    <property type="entry name" value="2-IMINOBUTANOATE/2-IMINOPROPANOATE DEAMINASE RIDA"/>
    <property type="match status" value="1"/>
</dbReference>
<evidence type="ECO:0000256" key="1">
    <source>
        <dbReference type="ARBA" id="ARBA00010552"/>
    </source>
</evidence>
<name>A0A401U9R4_9BACT</name>
<dbReference type="EMBL" id="BHXQ01000003">
    <property type="protein sequence ID" value="GCC51629.1"/>
    <property type="molecule type" value="Genomic_DNA"/>
</dbReference>
<evidence type="ECO:0000313" key="2">
    <source>
        <dbReference type="EMBL" id="GCC51629.1"/>
    </source>
</evidence>
<dbReference type="GO" id="GO:0005829">
    <property type="term" value="C:cytosol"/>
    <property type="evidence" value="ECO:0007669"/>
    <property type="project" value="TreeGrafter"/>
</dbReference>